<evidence type="ECO:0000259" key="1">
    <source>
        <dbReference type="Pfam" id="PF01261"/>
    </source>
</evidence>
<dbReference type="Pfam" id="PF01261">
    <property type="entry name" value="AP_endonuc_2"/>
    <property type="match status" value="1"/>
</dbReference>
<feature type="domain" description="Xylose isomerase-like TIM barrel" evidence="1">
    <location>
        <begin position="64"/>
        <end position="281"/>
    </location>
</feature>
<accession>A0A369QGH6</accession>
<reference evidence="2 3" key="1">
    <citation type="submission" date="2018-04" db="EMBL/GenBank/DDBJ databases">
        <title>Adhaeribacter sp. HMF7616 genome sequencing and assembly.</title>
        <authorList>
            <person name="Kang H."/>
            <person name="Kang J."/>
            <person name="Cha I."/>
            <person name="Kim H."/>
            <person name="Joh K."/>
        </authorList>
    </citation>
    <scope>NUCLEOTIDE SEQUENCE [LARGE SCALE GENOMIC DNA]</scope>
    <source>
        <strain evidence="2 3">HMF7616</strain>
    </source>
</reference>
<gene>
    <name evidence="2" type="ORF">AHMF7616_02433</name>
</gene>
<evidence type="ECO:0000313" key="3">
    <source>
        <dbReference type="Proteomes" id="UP000253919"/>
    </source>
</evidence>
<dbReference type="EMBL" id="QASA01000001">
    <property type="protein sequence ID" value="RDC63824.1"/>
    <property type="molecule type" value="Genomic_DNA"/>
</dbReference>
<organism evidence="2 3">
    <name type="scientific">Adhaeribacter pallidiroseus</name>
    <dbReference type="NCBI Taxonomy" id="2072847"/>
    <lineage>
        <taxon>Bacteria</taxon>
        <taxon>Pseudomonadati</taxon>
        <taxon>Bacteroidota</taxon>
        <taxon>Cytophagia</taxon>
        <taxon>Cytophagales</taxon>
        <taxon>Hymenobacteraceae</taxon>
        <taxon>Adhaeribacter</taxon>
    </lineage>
</organism>
<keyword evidence="3" id="KW-1185">Reference proteome</keyword>
<comment type="caution">
    <text evidence="2">The sequence shown here is derived from an EMBL/GenBank/DDBJ whole genome shotgun (WGS) entry which is preliminary data.</text>
</comment>
<dbReference type="SUPFAM" id="SSF51658">
    <property type="entry name" value="Xylose isomerase-like"/>
    <property type="match status" value="1"/>
</dbReference>
<dbReference type="Proteomes" id="UP000253919">
    <property type="component" value="Unassembled WGS sequence"/>
</dbReference>
<proteinExistence type="predicted"/>
<dbReference type="RefSeq" id="WP_115373065.1">
    <property type="nucleotide sequence ID" value="NZ_QASA01000001.1"/>
</dbReference>
<dbReference type="InterPro" id="IPR050312">
    <property type="entry name" value="IolE/XylAMocC-like"/>
</dbReference>
<protein>
    <recommendedName>
        <fullName evidence="1">Xylose isomerase-like TIM barrel domain-containing protein</fullName>
    </recommendedName>
</protein>
<sequence length="352" mass="39353">MDRRDFIQKATVGALALSFPGNLPAFTKEAPMGIVVHSYGSRWNSKVASNKYPGFANAVDLLEHCYKIGAGGMQVVVKDWSADLIKKVRDRREKLGLYVEGSIGVPGKPEDVARFEQEVKSAKEAGMQVLRTVCSSGRRYDAYHSAEAFTELQNKAVASLKLAEPILRKYKMKLAVENHKDWRAPELVDLMKQLNSEWIGVTLDFGNSIALLEEPMEVIQTLVPYVFTTHVKDMGLDEYADGFLLSEVPLGKGILDLPKMFALCRQQNPNVTFNLEMITRDPLEIPCLKDEYWATFSGVPATDLARTLRLVRQHKYASGLPRVSQLDPEGRLAAEENNILACLNYSKNTLKS</sequence>
<dbReference type="Gene3D" id="3.20.20.150">
    <property type="entry name" value="Divalent-metal-dependent TIM barrel enzymes"/>
    <property type="match status" value="1"/>
</dbReference>
<evidence type="ECO:0000313" key="2">
    <source>
        <dbReference type="EMBL" id="RDC63824.1"/>
    </source>
</evidence>
<dbReference type="OrthoDB" id="256906at2"/>
<dbReference type="InterPro" id="IPR013022">
    <property type="entry name" value="Xyl_isomerase-like_TIM-brl"/>
</dbReference>
<dbReference type="PANTHER" id="PTHR12110:SF53">
    <property type="entry name" value="BLR5974 PROTEIN"/>
    <property type="match status" value="1"/>
</dbReference>
<dbReference type="PANTHER" id="PTHR12110">
    <property type="entry name" value="HYDROXYPYRUVATE ISOMERASE"/>
    <property type="match status" value="1"/>
</dbReference>
<name>A0A369QGH6_9BACT</name>
<dbReference type="AlphaFoldDB" id="A0A369QGH6"/>
<dbReference type="InterPro" id="IPR036237">
    <property type="entry name" value="Xyl_isomerase-like_sf"/>
</dbReference>